<name>A0A8H4CTS9_COLGL</name>
<dbReference type="Gene3D" id="2.60.120.620">
    <property type="entry name" value="q2cbj1_9rhob like domain"/>
    <property type="match status" value="1"/>
</dbReference>
<gene>
    <name evidence="8" type="ORF">GCG54_00005348</name>
</gene>
<evidence type="ECO:0000256" key="2">
    <source>
        <dbReference type="ARBA" id="ARBA00005830"/>
    </source>
</evidence>
<evidence type="ECO:0000256" key="3">
    <source>
        <dbReference type="ARBA" id="ARBA00011738"/>
    </source>
</evidence>
<evidence type="ECO:0000256" key="6">
    <source>
        <dbReference type="ARBA" id="ARBA00023002"/>
    </source>
</evidence>
<reference evidence="8" key="2">
    <citation type="submission" date="2020-03" db="EMBL/GenBank/DDBJ databases">
        <authorList>
            <person name="Fu F.-F."/>
            <person name="Chen J."/>
        </authorList>
    </citation>
    <scope>NUCLEOTIDE SEQUENCE</scope>
    <source>
        <strain evidence="8">Lc1</strain>
    </source>
</reference>
<protein>
    <submittedName>
        <fullName evidence="8">Dioxygenase swnH1</fullName>
    </submittedName>
</protein>
<dbReference type="RefSeq" id="XP_045268963.1">
    <property type="nucleotide sequence ID" value="XM_045405372.1"/>
</dbReference>
<dbReference type="GO" id="GO:0046872">
    <property type="term" value="F:metal ion binding"/>
    <property type="evidence" value="ECO:0007669"/>
    <property type="project" value="UniProtKB-KW"/>
</dbReference>
<keyword evidence="9" id="KW-1185">Reference proteome</keyword>
<evidence type="ECO:0000256" key="1">
    <source>
        <dbReference type="ARBA" id="ARBA00001962"/>
    </source>
</evidence>
<dbReference type="GO" id="GO:0051213">
    <property type="term" value="F:dioxygenase activity"/>
    <property type="evidence" value="ECO:0007669"/>
    <property type="project" value="UniProtKB-KW"/>
</dbReference>
<dbReference type="Pfam" id="PF05721">
    <property type="entry name" value="PhyH"/>
    <property type="match status" value="1"/>
</dbReference>
<comment type="caution">
    <text evidence="8">The sequence shown here is derived from an EMBL/GenBank/DDBJ whole genome shotgun (WGS) entry which is preliminary data.</text>
</comment>
<keyword evidence="5 8" id="KW-0223">Dioxygenase</keyword>
<dbReference type="AlphaFoldDB" id="A0A8H4CTS9"/>
<evidence type="ECO:0000256" key="4">
    <source>
        <dbReference type="ARBA" id="ARBA00022723"/>
    </source>
</evidence>
<dbReference type="PANTHER" id="PTHR20883:SF45">
    <property type="entry name" value="PHYTANOYL-COA DIOXYGENASE FAMILY PROTEIN"/>
    <property type="match status" value="1"/>
</dbReference>
<sequence>MSMTFTLHDAPVTDTESSQLPNELKFTLEAFDRSVPLDKIIQSLKYNGGVRIKGFLSAQEIAEAELAVRPHVDAASYARSDDQTKRLARLPEYAPALTQRIITDELYLGVMDKFLSVSHTSWLGRKRFVVTEKPIVAMSSIFEVGPGMHVQDLHRDDSIWYNKLPAILPEDYEFGRDSSISFFIAGTDTTRANGATRFVPGSHLTKFDEQPNSELAIDAELKAGDAFFMLSSCYHGAGQNTTEDSKRLVYALFMQLPHLRQEENFALYLPHDVVKSYPLEVQRRLGYDVALPNLGWVDHSTPLESVLKQKGADKRVIPGYNPVEGIADERSVQAHELRVDAPKAVAVAQIVASLRKVVLMCPVPSHS</sequence>
<dbReference type="Proteomes" id="UP000613401">
    <property type="component" value="Unassembled WGS sequence"/>
</dbReference>
<organism evidence="8 9">
    <name type="scientific">Colletotrichum gloeosporioides</name>
    <name type="common">Anthracnose fungus</name>
    <name type="synonym">Glomerella cingulata</name>
    <dbReference type="NCBI Taxonomy" id="474922"/>
    <lineage>
        <taxon>Eukaryota</taxon>
        <taxon>Fungi</taxon>
        <taxon>Dikarya</taxon>
        <taxon>Ascomycota</taxon>
        <taxon>Pezizomycotina</taxon>
        <taxon>Sordariomycetes</taxon>
        <taxon>Hypocreomycetidae</taxon>
        <taxon>Glomerellales</taxon>
        <taxon>Glomerellaceae</taxon>
        <taxon>Colletotrichum</taxon>
        <taxon>Colletotrichum gloeosporioides species complex</taxon>
    </lineage>
</organism>
<keyword evidence="6" id="KW-0560">Oxidoreductase</keyword>
<dbReference type="InterPro" id="IPR008775">
    <property type="entry name" value="Phytyl_CoA_dOase-like"/>
</dbReference>
<evidence type="ECO:0000313" key="8">
    <source>
        <dbReference type="EMBL" id="KAF3809804.1"/>
    </source>
</evidence>
<keyword evidence="7" id="KW-0408">Iron</keyword>
<dbReference type="PANTHER" id="PTHR20883">
    <property type="entry name" value="PHYTANOYL-COA DIOXYGENASE DOMAIN CONTAINING 1"/>
    <property type="match status" value="1"/>
</dbReference>
<reference evidence="8" key="1">
    <citation type="journal article" date="2020" name="Phytopathology">
        <title>Genome sequence and comparative analysis of Colletotrichum gloeosporioides isolated from Liriodendron leaves.</title>
        <authorList>
            <person name="Fu F.F."/>
            <person name="Hao Z."/>
            <person name="Wang P."/>
            <person name="Lu Y."/>
            <person name="Xue L.J."/>
            <person name="Wei G."/>
            <person name="Tian Y."/>
            <person name="Baishi H."/>
            <person name="Xu H."/>
            <person name="Shi J."/>
            <person name="Cheng T."/>
            <person name="Wang G."/>
            <person name="Yi Y."/>
            <person name="Chen J."/>
        </authorList>
    </citation>
    <scope>NUCLEOTIDE SEQUENCE</scope>
    <source>
        <strain evidence="8">Lc1</strain>
    </source>
</reference>
<evidence type="ECO:0000256" key="7">
    <source>
        <dbReference type="ARBA" id="ARBA00023004"/>
    </source>
</evidence>
<comment type="subunit">
    <text evidence="3">Homodimer.</text>
</comment>
<comment type="similarity">
    <text evidence="2">Belongs to the PhyH family.</text>
</comment>
<keyword evidence="4" id="KW-0479">Metal-binding</keyword>
<dbReference type="SUPFAM" id="SSF51197">
    <property type="entry name" value="Clavaminate synthase-like"/>
    <property type="match status" value="1"/>
</dbReference>
<evidence type="ECO:0000256" key="5">
    <source>
        <dbReference type="ARBA" id="ARBA00022964"/>
    </source>
</evidence>
<accession>A0A8H4CTS9</accession>
<dbReference type="GeneID" id="69012499"/>
<evidence type="ECO:0000313" key="9">
    <source>
        <dbReference type="Proteomes" id="UP000613401"/>
    </source>
</evidence>
<proteinExistence type="inferred from homology"/>
<comment type="cofactor">
    <cofactor evidence="1">
        <name>Fe cation</name>
        <dbReference type="ChEBI" id="CHEBI:24875"/>
    </cofactor>
</comment>
<dbReference type="EMBL" id="WVTB01000015">
    <property type="protein sequence ID" value="KAF3809804.1"/>
    <property type="molecule type" value="Genomic_DNA"/>
</dbReference>